<keyword evidence="2" id="KW-1185">Reference proteome</keyword>
<evidence type="ECO:0000256" key="1">
    <source>
        <dbReference type="SAM" id="MobiDB-lite"/>
    </source>
</evidence>
<feature type="compositionally biased region" description="Pro residues" evidence="1">
    <location>
        <begin position="160"/>
        <end position="172"/>
    </location>
</feature>
<feature type="compositionally biased region" description="Polar residues" evidence="1">
    <location>
        <begin position="118"/>
        <end position="132"/>
    </location>
</feature>
<dbReference type="GeneID" id="118421747"/>
<feature type="compositionally biased region" description="Low complexity" evidence="1">
    <location>
        <begin position="61"/>
        <end position="71"/>
    </location>
</feature>
<organism evidence="2 3">
    <name type="scientific">Branchiostoma floridae</name>
    <name type="common">Florida lancelet</name>
    <name type="synonym">Amphioxus</name>
    <dbReference type="NCBI Taxonomy" id="7739"/>
    <lineage>
        <taxon>Eukaryota</taxon>
        <taxon>Metazoa</taxon>
        <taxon>Chordata</taxon>
        <taxon>Cephalochordata</taxon>
        <taxon>Leptocardii</taxon>
        <taxon>Amphioxiformes</taxon>
        <taxon>Branchiostomatidae</taxon>
        <taxon>Branchiostoma</taxon>
    </lineage>
</organism>
<gene>
    <name evidence="3" type="primary">LOC118421747</name>
</gene>
<reference evidence="3" key="2">
    <citation type="submission" date="2025-08" db="UniProtKB">
        <authorList>
            <consortium name="RefSeq"/>
        </authorList>
    </citation>
    <scope>IDENTIFICATION</scope>
    <source>
        <strain evidence="3">S238N-H82</strain>
        <tissue evidence="3">Testes</tissue>
    </source>
</reference>
<dbReference type="KEGG" id="bfo:118421747"/>
<sequence>MGRRNDPINNNQPTANIKLSSPNRSYRDAVVGAQMGRPSQTPPRFQPPSRSQPAPRPTQPPTRSQPAPTSSHHPVHGQERPAPAPEKGPTESMPVISTEPSTQRTGQTFDAPRVSGPMTMQESKSSTSNGQTGEAAITPRHRAGPWNQPPPSGPWSRPMFQPPPVPWGPPPTNANFPISPRHPPPMNLPPWPWHPSMMWPPMFAMW</sequence>
<feature type="compositionally biased region" description="Polar residues" evidence="1">
    <location>
        <begin position="7"/>
        <end position="24"/>
    </location>
</feature>
<dbReference type="RefSeq" id="XP_035685141.1">
    <property type="nucleotide sequence ID" value="XM_035829248.1"/>
</dbReference>
<reference evidence="2" key="1">
    <citation type="journal article" date="2020" name="Nat. Ecol. Evol.">
        <title>Deeply conserved synteny resolves early events in vertebrate evolution.</title>
        <authorList>
            <person name="Simakov O."/>
            <person name="Marletaz F."/>
            <person name="Yue J.X."/>
            <person name="O'Connell B."/>
            <person name="Jenkins J."/>
            <person name="Brandt A."/>
            <person name="Calef R."/>
            <person name="Tung C.H."/>
            <person name="Huang T.K."/>
            <person name="Schmutz J."/>
            <person name="Satoh N."/>
            <person name="Yu J.K."/>
            <person name="Putnam N.H."/>
            <person name="Green R.E."/>
            <person name="Rokhsar D.S."/>
        </authorList>
    </citation>
    <scope>NUCLEOTIDE SEQUENCE [LARGE SCALE GENOMIC DNA]</scope>
    <source>
        <strain evidence="2">S238N-H82</strain>
    </source>
</reference>
<evidence type="ECO:0000313" key="2">
    <source>
        <dbReference type="Proteomes" id="UP000001554"/>
    </source>
</evidence>
<proteinExistence type="predicted"/>
<dbReference type="AlphaFoldDB" id="A0A9J7N096"/>
<name>A0A9J7N096_BRAFL</name>
<protein>
    <submittedName>
        <fullName evidence="3">Vegetative cell wall protein gp1-like</fullName>
    </submittedName>
</protein>
<accession>A0A9J7N096</accession>
<feature type="compositionally biased region" description="Polar residues" evidence="1">
    <location>
        <begin position="98"/>
        <end position="108"/>
    </location>
</feature>
<dbReference type="Proteomes" id="UP000001554">
    <property type="component" value="Chromosome 8"/>
</dbReference>
<evidence type="ECO:0000313" key="3">
    <source>
        <dbReference type="RefSeq" id="XP_035685141.1"/>
    </source>
</evidence>
<feature type="region of interest" description="Disordered" evidence="1">
    <location>
        <begin position="1"/>
        <end position="185"/>
    </location>
</feature>